<dbReference type="Pfam" id="PF20334">
    <property type="entry name" value="DUF6629"/>
    <property type="match status" value="1"/>
</dbReference>
<dbReference type="HOGENOM" id="CLU_098310_1_0_6"/>
<keyword evidence="3" id="KW-1185">Reference proteome</keyword>
<protein>
    <submittedName>
        <fullName evidence="2">Uncharacterized protein</fullName>
    </submittedName>
</protein>
<evidence type="ECO:0000313" key="3">
    <source>
        <dbReference type="Proteomes" id="UP000000639"/>
    </source>
</evidence>
<evidence type="ECO:0000313" key="2">
    <source>
        <dbReference type="EMBL" id="ABM03443.1"/>
    </source>
</evidence>
<dbReference type="AlphaFoldDB" id="A1SVC8"/>
<keyword evidence="1" id="KW-0472">Membrane</keyword>
<feature type="transmembrane region" description="Helical" evidence="1">
    <location>
        <begin position="172"/>
        <end position="189"/>
    </location>
</feature>
<name>A1SVC8_PSYIN</name>
<evidence type="ECO:0000256" key="1">
    <source>
        <dbReference type="SAM" id="Phobius"/>
    </source>
</evidence>
<dbReference type="EMBL" id="CP000510">
    <property type="protein sequence ID" value="ABM03443.1"/>
    <property type="molecule type" value="Genomic_DNA"/>
</dbReference>
<feature type="transmembrane region" description="Helical" evidence="1">
    <location>
        <begin position="35"/>
        <end position="55"/>
    </location>
</feature>
<dbReference type="RefSeq" id="WP_011770003.1">
    <property type="nucleotide sequence ID" value="NC_008709.1"/>
</dbReference>
<keyword evidence="1" id="KW-0812">Transmembrane</keyword>
<dbReference type="KEGG" id="pin:Ping_1650"/>
<accession>A1SVC8</accession>
<dbReference type="eggNOG" id="ENOG5032S87">
    <property type="taxonomic scope" value="Bacteria"/>
</dbReference>
<dbReference type="OrthoDB" id="8441457at2"/>
<feature type="transmembrane region" description="Helical" evidence="1">
    <location>
        <begin position="67"/>
        <end position="88"/>
    </location>
</feature>
<keyword evidence="1" id="KW-1133">Transmembrane helix</keyword>
<proteinExistence type="predicted"/>
<reference evidence="2 3" key="1">
    <citation type="submission" date="2007-01" db="EMBL/GenBank/DDBJ databases">
        <title>Complete sequence of Psychromonas ingrahamii 37.</title>
        <authorList>
            <consortium name="US DOE Joint Genome Institute"/>
            <person name="Copeland A."/>
            <person name="Lucas S."/>
            <person name="Lapidus A."/>
            <person name="Barry K."/>
            <person name="Detter J.C."/>
            <person name="Glavina del Rio T."/>
            <person name="Hammon N."/>
            <person name="Israni S."/>
            <person name="Dalin E."/>
            <person name="Tice H."/>
            <person name="Pitluck S."/>
            <person name="Thompson L.S."/>
            <person name="Brettin T."/>
            <person name="Bruce D."/>
            <person name="Han C."/>
            <person name="Tapia R."/>
            <person name="Schmutz J."/>
            <person name="Larimer F."/>
            <person name="Land M."/>
            <person name="Hauser L."/>
            <person name="Kyrpides N."/>
            <person name="Ivanova N."/>
            <person name="Staley J."/>
            <person name="Richardson P."/>
        </authorList>
    </citation>
    <scope>NUCLEOTIDE SEQUENCE [LARGE SCALE GENOMIC DNA]</scope>
    <source>
        <strain evidence="2 3">37</strain>
    </source>
</reference>
<dbReference type="Proteomes" id="UP000000639">
    <property type="component" value="Chromosome"/>
</dbReference>
<feature type="transmembrane region" description="Helical" evidence="1">
    <location>
        <begin position="6"/>
        <end position="23"/>
    </location>
</feature>
<feature type="transmembrane region" description="Helical" evidence="1">
    <location>
        <begin position="100"/>
        <end position="122"/>
    </location>
</feature>
<organism evidence="2 3">
    <name type="scientific">Psychromonas ingrahamii (strain DSM 17664 / CCUG 51855 / 37)</name>
    <dbReference type="NCBI Taxonomy" id="357804"/>
    <lineage>
        <taxon>Bacteria</taxon>
        <taxon>Pseudomonadati</taxon>
        <taxon>Pseudomonadota</taxon>
        <taxon>Gammaproteobacteria</taxon>
        <taxon>Alteromonadales</taxon>
        <taxon>Psychromonadaceae</taxon>
        <taxon>Psychromonas</taxon>
    </lineage>
</organism>
<feature type="transmembrane region" description="Helical" evidence="1">
    <location>
        <begin position="195"/>
        <end position="214"/>
    </location>
</feature>
<sequence>MCFSATASISLGLVLVPVGIYSIKRAATLPSGFRVLALTPLLFGLQQTLEGFVWLGLASGDALATRFAALGFNFFSLFFWLVWIPLCCYSIEPSALKRKLFSLLSILGLAHGLSMYVPLLLYKDWLTVDIVGHSIHYSARLLHDGYVPIIFLQILYPLIIIVPLLLNSNAHVKILGLITLSSLLLTRLYFNDALISVWCYFAAVSSIYILFMIIQTSKRAEKSAIGITI</sequence>
<feature type="transmembrane region" description="Helical" evidence="1">
    <location>
        <begin position="146"/>
        <end position="165"/>
    </location>
</feature>
<dbReference type="InterPro" id="IPR046737">
    <property type="entry name" value="DUF6629"/>
</dbReference>
<gene>
    <name evidence="2" type="ordered locus">Ping_1650</name>
</gene>